<proteinExistence type="predicted"/>
<reference evidence="1" key="1">
    <citation type="submission" date="2018-06" db="EMBL/GenBank/DDBJ databases">
        <authorList>
            <person name="Zhirakovskaya E."/>
        </authorList>
    </citation>
    <scope>NUCLEOTIDE SEQUENCE</scope>
</reference>
<dbReference type="AlphaFoldDB" id="A0A3B0Y3A3"/>
<name>A0A3B0Y3A3_9ZZZZ</name>
<evidence type="ECO:0008006" key="2">
    <source>
        <dbReference type="Google" id="ProtNLM"/>
    </source>
</evidence>
<accession>A0A3B0Y3A3</accession>
<gene>
    <name evidence="1" type="ORF">MNBD_GAMMA15-1971</name>
</gene>
<organism evidence="1">
    <name type="scientific">hydrothermal vent metagenome</name>
    <dbReference type="NCBI Taxonomy" id="652676"/>
    <lineage>
        <taxon>unclassified sequences</taxon>
        <taxon>metagenomes</taxon>
        <taxon>ecological metagenomes</taxon>
    </lineage>
</organism>
<dbReference type="EMBL" id="UOFN01000046">
    <property type="protein sequence ID" value="VAW75188.1"/>
    <property type="molecule type" value="Genomic_DNA"/>
</dbReference>
<sequence length="124" mass="14336">MSKECLEWDPEKDLNESLQKTWITAVKENGSMSAKTKYTDEPIGKVKVIPDFLPAPEELAFKDDTVKVTISLSKESVDFFKAQAKKHHTQYQKMIRRLLDVYTLAHMEPAPKRSGLRKKRTVNR</sequence>
<evidence type="ECO:0000313" key="1">
    <source>
        <dbReference type="EMBL" id="VAW75188.1"/>
    </source>
</evidence>
<protein>
    <recommendedName>
        <fullName evidence="2">CopG family transcriptional regulator</fullName>
    </recommendedName>
</protein>